<evidence type="ECO:0000256" key="15">
    <source>
        <dbReference type="ARBA" id="ARBA00025923"/>
    </source>
</evidence>
<evidence type="ECO:0000256" key="8">
    <source>
        <dbReference type="ARBA" id="ARBA00022829"/>
    </source>
</evidence>
<dbReference type="InterPro" id="IPR025199">
    <property type="entry name" value="FtsK_4TM"/>
</dbReference>
<dbReference type="GO" id="GO:0003677">
    <property type="term" value="F:DNA binding"/>
    <property type="evidence" value="ECO:0007669"/>
    <property type="project" value="UniProtKB-KW"/>
</dbReference>
<keyword evidence="12 18" id="KW-0472">Membrane</keyword>
<feature type="binding site" evidence="16">
    <location>
        <begin position="513"/>
        <end position="520"/>
    </location>
    <ligand>
        <name>ATP</name>
        <dbReference type="ChEBI" id="CHEBI:30616"/>
    </ligand>
</feature>
<dbReference type="GO" id="GO:0005524">
    <property type="term" value="F:ATP binding"/>
    <property type="evidence" value="ECO:0007669"/>
    <property type="project" value="UniProtKB-UniRule"/>
</dbReference>
<comment type="function">
    <text evidence="14">Essential cell division protein that coordinates cell division and chromosome segregation. The N-terminus is involved in assembly of the cell-division machinery. The C-terminus functions as a DNA motor that moves dsDNA in an ATP-dependent manner towards the dif recombination site, which is located within the replication terminus region. Translocation stops specifically at Xer-dif sites, where FtsK interacts with the Xer recombinase, allowing activation of chromosome unlinking by recombination. FtsK orienting polar sequences (KOPS) guide the direction of DNA translocation. FtsK can remove proteins from DNA as it translocates, but translocation stops specifically at XerCD-dif site, thereby preventing removal of XerC and XerD from dif.</text>
</comment>
<evidence type="ECO:0000256" key="12">
    <source>
        <dbReference type="ARBA" id="ARBA00023136"/>
    </source>
</evidence>
<reference evidence="20 21" key="1">
    <citation type="submission" date="2016-12" db="EMBL/GenBank/DDBJ databases">
        <authorList>
            <person name="Song W.-J."/>
            <person name="Kurnit D.M."/>
        </authorList>
    </citation>
    <scope>NUCLEOTIDE SEQUENCE [LARGE SCALE GENOMIC DNA]</scope>
    <source>
        <strain evidence="20 21">ATCC 49181</strain>
    </source>
</reference>
<evidence type="ECO:0000256" key="9">
    <source>
        <dbReference type="ARBA" id="ARBA00022840"/>
    </source>
</evidence>
<dbReference type="InterPro" id="IPR041027">
    <property type="entry name" value="FtsK_alpha"/>
</dbReference>
<dbReference type="Pfam" id="PF13491">
    <property type="entry name" value="FtsK_4TM"/>
    <property type="match status" value="1"/>
</dbReference>
<dbReference type="Gene3D" id="3.40.50.300">
    <property type="entry name" value="P-loop containing nucleotide triphosphate hydrolases"/>
    <property type="match status" value="1"/>
</dbReference>
<feature type="compositionally biased region" description="Low complexity" evidence="17">
    <location>
        <begin position="287"/>
        <end position="342"/>
    </location>
</feature>
<comment type="subcellular location">
    <subcellularLocation>
        <location evidence="1">Cell inner membrane</location>
    </subcellularLocation>
    <subcellularLocation>
        <location evidence="2">Cell membrane</location>
        <topology evidence="2">Multi-pass membrane protein</topology>
    </subcellularLocation>
</comment>
<dbReference type="GO" id="GO:0051301">
    <property type="term" value="P:cell division"/>
    <property type="evidence" value="ECO:0007669"/>
    <property type="project" value="UniProtKB-KW"/>
</dbReference>
<dbReference type="SMART" id="SM00843">
    <property type="entry name" value="Ftsk_gamma"/>
    <property type="match status" value="1"/>
</dbReference>
<keyword evidence="5" id="KW-0132">Cell division</keyword>
<dbReference type="PANTHER" id="PTHR22683:SF41">
    <property type="entry name" value="DNA TRANSLOCASE FTSK"/>
    <property type="match status" value="1"/>
</dbReference>
<dbReference type="STRING" id="44575.SAMN05216419_103614"/>
<proteinExistence type="inferred from homology"/>
<evidence type="ECO:0000256" key="18">
    <source>
        <dbReference type="SAM" id="Phobius"/>
    </source>
</evidence>
<evidence type="ECO:0000256" key="14">
    <source>
        <dbReference type="ARBA" id="ARBA00024784"/>
    </source>
</evidence>
<dbReference type="EMBL" id="FSRO01000001">
    <property type="protein sequence ID" value="SIN97580.1"/>
    <property type="molecule type" value="Genomic_DNA"/>
</dbReference>
<dbReference type="Proteomes" id="UP000185062">
    <property type="component" value="Unassembled WGS sequence"/>
</dbReference>
<evidence type="ECO:0000256" key="7">
    <source>
        <dbReference type="ARBA" id="ARBA00022741"/>
    </source>
</evidence>
<dbReference type="SUPFAM" id="SSF52540">
    <property type="entry name" value="P-loop containing nucleoside triphosphate hydrolases"/>
    <property type="match status" value="1"/>
</dbReference>
<evidence type="ECO:0000256" key="6">
    <source>
        <dbReference type="ARBA" id="ARBA00022692"/>
    </source>
</evidence>
<evidence type="ECO:0000256" key="3">
    <source>
        <dbReference type="ARBA" id="ARBA00006474"/>
    </source>
</evidence>
<dbReference type="Gene3D" id="1.10.10.10">
    <property type="entry name" value="Winged helix-like DNA-binding domain superfamily/Winged helix DNA-binding domain"/>
    <property type="match status" value="1"/>
</dbReference>
<comment type="subunit">
    <text evidence="15">Homohexamer. Forms a ring that surrounds DNA.</text>
</comment>
<evidence type="ECO:0000256" key="13">
    <source>
        <dbReference type="ARBA" id="ARBA00023306"/>
    </source>
</evidence>
<evidence type="ECO:0000256" key="10">
    <source>
        <dbReference type="ARBA" id="ARBA00022989"/>
    </source>
</evidence>
<evidence type="ECO:0000256" key="16">
    <source>
        <dbReference type="PROSITE-ProRule" id="PRU00289"/>
    </source>
</evidence>
<name>A0A1N6FQP5_9PROT</name>
<keyword evidence="11" id="KW-0238">DNA-binding</keyword>
<dbReference type="SUPFAM" id="SSF46785">
    <property type="entry name" value="Winged helix' DNA-binding domain"/>
    <property type="match status" value="1"/>
</dbReference>
<dbReference type="PANTHER" id="PTHR22683">
    <property type="entry name" value="SPORULATION PROTEIN RELATED"/>
    <property type="match status" value="1"/>
</dbReference>
<dbReference type="SMART" id="SM00382">
    <property type="entry name" value="AAA"/>
    <property type="match status" value="1"/>
</dbReference>
<dbReference type="InterPro" id="IPR050206">
    <property type="entry name" value="FtsK/SpoIIIE/SftA"/>
</dbReference>
<accession>A0A1N6FQP5</accession>
<feature type="transmembrane region" description="Helical" evidence="18">
    <location>
        <begin position="79"/>
        <end position="103"/>
    </location>
</feature>
<dbReference type="GO" id="GO:0007059">
    <property type="term" value="P:chromosome segregation"/>
    <property type="evidence" value="ECO:0007669"/>
    <property type="project" value="UniProtKB-KW"/>
</dbReference>
<dbReference type="Pfam" id="PF17854">
    <property type="entry name" value="FtsK_alpha"/>
    <property type="match status" value="1"/>
</dbReference>
<feature type="region of interest" description="Disordered" evidence="17">
    <location>
        <begin position="768"/>
        <end position="787"/>
    </location>
</feature>
<sequence length="850" mass="93099">MPMSFINKSMAKKTNGNPLPSRVSKLLREARWFVLIGVALYLTMIFYSYDQTDPSWSHSGDLNQIRNAGGYAGAWLADLLLYLFGISAWWSVIFFTCVVSWSYRHLDISGIFDKRSLLLSAAGFIILLTASSGLESLRFYTINVSLPRVPGGMLGEIISNNLSQAIGFTGATLTLLILIAIGFSLFTGLSWVRFVEKIGETIENCFSSIIKFWQAQQDKRLGVVLSQKSKKLVGDKTKYAEDVEEYLPLHVKLATTTVSNEPPATIVSSKPPTIVDPDRLAAAITPDKPPAAIAPDEPPAAITPDKPPAAIAPDEPPAAITPDKPAAAITPDKPAAAIAPKPSRIIKEKQTTASSEILGSSLPPLHLLDEPQQDVEVVSQDMLEFTSRLIERKLKEFGVEVSVVTAYPGPVITRYEIEPAVGVKGSQIINLIKDLARALSVASIRVVETIPGKTYMGLEIPNPKRQMVRLSEVLSSQAYTDKSSVLTIALGKDISGRPVVSDLAKMPHALVAGTTGSGKSVAINAIILSLIYKTTPDQVRLILVDPKMLELSVYEGIPHLLAPVVTDMSEASNALRWCVAEMERRYKLMSSLGVRNLDGYNQKIRDAIKQNEPLLNPLTADTPEYLEELPLIVVVIDELADMMMVVGKKVEHLIARLAQKARAAGIHLLLATQRPSVDVITGLIKANIPTRIAFQVSSKIDSRTILDQMGAEALLGQGDMLYLPPGSGYPQRVHGAYVADHEVHKVVEYLKEHGEACYVEEILNTSEEESEVANHNEQNRQARNESDPLYDEAVAMVIKTRRASISLVQRNLRIGYNRAARLIEEMERTGLVSAMQSNGNREVLVPSRNE</sequence>
<gene>
    <name evidence="20" type="ORF">SAMN02743940_0358</name>
</gene>
<evidence type="ECO:0000256" key="17">
    <source>
        <dbReference type="SAM" id="MobiDB-lite"/>
    </source>
</evidence>
<evidence type="ECO:0000256" key="2">
    <source>
        <dbReference type="ARBA" id="ARBA00004651"/>
    </source>
</evidence>
<dbReference type="AlphaFoldDB" id="A0A1N6FQP5"/>
<keyword evidence="7 16" id="KW-0547">Nucleotide-binding</keyword>
<dbReference type="Pfam" id="PF09397">
    <property type="entry name" value="FtsK_gamma"/>
    <property type="match status" value="1"/>
</dbReference>
<evidence type="ECO:0000256" key="5">
    <source>
        <dbReference type="ARBA" id="ARBA00022618"/>
    </source>
</evidence>
<dbReference type="eggNOG" id="COG1674">
    <property type="taxonomic scope" value="Bacteria"/>
</dbReference>
<dbReference type="Gene3D" id="3.30.980.40">
    <property type="match status" value="1"/>
</dbReference>
<keyword evidence="8" id="KW-0159">Chromosome partition</keyword>
<comment type="similarity">
    <text evidence="3">Belongs to the FtsK/SpoIIIE/SftA family.</text>
</comment>
<dbReference type="Pfam" id="PF01580">
    <property type="entry name" value="FtsK_SpoIIIE"/>
    <property type="match status" value="1"/>
</dbReference>
<feature type="compositionally biased region" description="Basic and acidic residues" evidence="17">
    <location>
        <begin position="772"/>
        <end position="786"/>
    </location>
</feature>
<keyword evidence="13" id="KW-0131">Cell cycle</keyword>
<keyword evidence="6 18" id="KW-0812">Transmembrane</keyword>
<feature type="region of interest" description="Disordered" evidence="17">
    <location>
        <begin position="287"/>
        <end position="344"/>
    </location>
</feature>
<evidence type="ECO:0000259" key="19">
    <source>
        <dbReference type="PROSITE" id="PS50901"/>
    </source>
</evidence>
<dbReference type="InterPro" id="IPR002543">
    <property type="entry name" value="FtsK_dom"/>
</dbReference>
<protein>
    <submittedName>
        <fullName evidence="20">DNA segregation ATPase FtsK/SpoIIIE, S-DNA-T family</fullName>
    </submittedName>
</protein>
<dbReference type="InterPro" id="IPR027417">
    <property type="entry name" value="P-loop_NTPase"/>
</dbReference>
<dbReference type="PROSITE" id="PS50901">
    <property type="entry name" value="FTSK"/>
    <property type="match status" value="1"/>
</dbReference>
<evidence type="ECO:0000256" key="1">
    <source>
        <dbReference type="ARBA" id="ARBA00004533"/>
    </source>
</evidence>
<dbReference type="FunFam" id="3.40.50.300:FF:000209">
    <property type="entry name" value="Cell division protein FtsK"/>
    <property type="match status" value="1"/>
</dbReference>
<evidence type="ECO:0000256" key="4">
    <source>
        <dbReference type="ARBA" id="ARBA00022475"/>
    </source>
</evidence>
<dbReference type="GO" id="GO:0005886">
    <property type="term" value="C:plasma membrane"/>
    <property type="evidence" value="ECO:0007669"/>
    <property type="project" value="UniProtKB-SubCell"/>
</dbReference>
<feature type="transmembrane region" description="Helical" evidence="18">
    <location>
        <begin position="32"/>
        <end position="49"/>
    </location>
</feature>
<feature type="domain" description="FtsK" evidence="19">
    <location>
        <begin position="496"/>
        <end position="703"/>
    </location>
</feature>
<evidence type="ECO:0000313" key="20">
    <source>
        <dbReference type="EMBL" id="SIN97580.1"/>
    </source>
</evidence>
<keyword evidence="21" id="KW-1185">Reference proteome</keyword>
<organism evidence="20 21">
    <name type="scientific">Nitrosomonas cryotolerans ATCC 49181</name>
    <dbReference type="NCBI Taxonomy" id="1131553"/>
    <lineage>
        <taxon>Bacteria</taxon>
        <taxon>Pseudomonadati</taxon>
        <taxon>Pseudomonadota</taxon>
        <taxon>Betaproteobacteria</taxon>
        <taxon>Nitrosomonadales</taxon>
        <taxon>Nitrosomonadaceae</taxon>
        <taxon>Nitrosomonas</taxon>
    </lineage>
</organism>
<dbReference type="InterPro" id="IPR036388">
    <property type="entry name" value="WH-like_DNA-bd_sf"/>
</dbReference>
<dbReference type="InterPro" id="IPR003593">
    <property type="entry name" value="AAA+_ATPase"/>
</dbReference>
<feature type="transmembrane region" description="Helical" evidence="18">
    <location>
        <begin position="165"/>
        <end position="192"/>
    </location>
</feature>
<keyword evidence="10 18" id="KW-1133">Transmembrane helix</keyword>
<dbReference type="CDD" id="cd01127">
    <property type="entry name" value="TrwB_TraG_TraD_VirD4"/>
    <property type="match status" value="1"/>
</dbReference>
<evidence type="ECO:0000313" key="21">
    <source>
        <dbReference type="Proteomes" id="UP000185062"/>
    </source>
</evidence>
<dbReference type="InterPro" id="IPR036390">
    <property type="entry name" value="WH_DNA-bd_sf"/>
</dbReference>
<keyword evidence="9 16" id="KW-0067">ATP-binding</keyword>
<evidence type="ECO:0000256" key="11">
    <source>
        <dbReference type="ARBA" id="ARBA00023125"/>
    </source>
</evidence>
<dbReference type="InterPro" id="IPR018541">
    <property type="entry name" value="Ftsk_gamma"/>
</dbReference>
<keyword evidence="4" id="KW-1003">Cell membrane</keyword>